<name>A0ACB7FEC3_NIBAL</name>
<reference evidence="1" key="1">
    <citation type="submission" date="2020-04" db="EMBL/GenBank/DDBJ databases">
        <title>A chromosome-scale assembly and high-density genetic map of the yellow drum (Nibea albiflora) genome.</title>
        <authorList>
            <person name="Xu D."/>
            <person name="Zhang W."/>
            <person name="Chen R."/>
            <person name="Tan P."/>
            <person name="Wang L."/>
            <person name="Song H."/>
            <person name="Tian L."/>
            <person name="Zhu Q."/>
            <person name="Wang B."/>
        </authorList>
    </citation>
    <scope>NUCLEOTIDE SEQUENCE</scope>
    <source>
        <strain evidence="1">ZJHYS-2018</strain>
    </source>
</reference>
<organism evidence="1 2">
    <name type="scientific">Nibea albiflora</name>
    <name type="common">Yellow drum</name>
    <name type="synonym">Corvina albiflora</name>
    <dbReference type="NCBI Taxonomy" id="240163"/>
    <lineage>
        <taxon>Eukaryota</taxon>
        <taxon>Metazoa</taxon>
        <taxon>Chordata</taxon>
        <taxon>Craniata</taxon>
        <taxon>Vertebrata</taxon>
        <taxon>Euteleostomi</taxon>
        <taxon>Actinopterygii</taxon>
        <taxon>Neopterygii</taxon>
        <taxon>Teleostei</taxon>
        <taxon>Neoteleostei</taxon>
        <taxon>Acanthomorphata</taxon>
        <taxon>Eupercaria</taxon>
        <taxon>Sciaenidae</taxon>
        <taxon>Nibea</taxon>
    </lineage>
</organism>
<evidence type="ECO:0000313" key="1">
    <source>
        <dbReference type="EMBL" id="KAG8012914.1"/>
    </source>
</evidence>
<keyword evidence="2" id="KW-1185">Reference proteome</keyword>
<evidence type="ECO:0000313" key="2">
    <source>
        <dbReference type="Proteomes" id="UP000805704"/>
    </source>
</evidence>
<comment type="caution">
    <text evidence="1">The sequence shown here is derived from an EMBL/GenBank/DDBJ whole genome shotgun (WGS) entry which is preliminary data.</text>
</comment>
<dbReference type="EMBL" id="CM024800">
    <property type="protein sequence ID" value="KAG8012914.1"/>
    <property type="molecule type" value="Genomic_DNA"/>
</dbReference>
<dbReference type="Proteomes" id="UP000805704">
    <property type="component" value="Chromosome 12"/>
</dbReference>
<sequence length="122" mass="14014">MRHLDFFFISLCVLHLFTLCDGRPLRKRTVSEVQLMHDVREHKQVKERKEWLLTWLEGIHAAPAAQRGRSSSNSTSGDSSEEATRRRRRLSPEQLSDMSGVTPEEIHALDFSGLELLQSEQA</sequence>
<accession>A0ACB7FEC3</accession>
<proteinExistence type="predicted"/>
<protein>
    <submittedName>
        <fullName evidence="1">Parathyroid hormone</fullName>
    </submittedName>
</protein>
<gene>
    <name evidence="1" type="primary">PTH</name>
    <name evidence="1" type="ORF">GBF38_020874</name>
</gene>